<evidence type="ECO:0000313" key="2">
    <source>
        <dbReference type="Proteomes" id="UP000176902"/>
    </source>
</evidence>
<gene>
    <name evidence="1" type="ORF">A3C59_01650</name>
</gene>
<dbReference type="EMBL" id="MFCV01000033">
    <property type="protein sequence ID" value="OGE31777.1"/>
    <property type="molecule type" value="Genomic_DNA"/>
</dbReference>
<name>A0A1F5JT20_9BACT</name>
<proteinExistence type="predicted"/>
<evidence type="ECO:0000313" key="1">
    <source>
        <dbReference type="EMBL" id="OGE31777.1"/>
    </source>
</evidence>
<protein>
    <submittedName>
        <fullName evidence="1">Uncharacterized protein</fullName>
    </submittedName>
</protein>
<dbReference type="AlphaFoldDB" id="A0A1F5JT20"/>
<reference evidence="1 2" key="1">
    <citation type="journal article" date="2016" name="Nat. Commun.">
        <title>Thousands of microbial genomes shed light on interconnected biogeochemical processes in an aquifer system.</title>
        <authorList>
            <person name="Anantharaman K."/>
            <person name="Brown C.T."/>
            <person name="Hug L.A."/>
            <person name="Sharon I."/>
            <person name="Castelle C.J."/>
            <person name="Probst A.J."/>
            <person name="Thomas B.C."/>
            <person name="Singh A."/>
            <person name="Wilkins M.J."/>
            <person name="Karaoz U."/>
            <person name="Brodie E.L."/>
            <person name="Williams K.H."/>
            <person name="Hubbard S.S."/>
            <person name="Banfield J.F."/>
        </authorList>
    </citation>
    <scope>NUCLEOTIDE SEQUENCE [LARGE SCALE GENOMIC DNA]</scope>
</reference>
<organism evidence="1 2">
    <name type="scientific">Candidatus Daviesbacteria bacterium RIFCSPHIGHO2_02_FULL_36_13</name>
    <dbReference type="NCBI Taxonomy" id="1797768"/>
    <lineage>
        <taxon>Bacteria</taxon>
        <taxon>Candidatus Daviesiibacteriota</taxon>
    </lineage>
</organism>
<dbReference type="STRING" id="1797768.A3C59_01650"/>
<comment type="caution">
    <text evidence="1">The sequence shown here is derived from an EMBL/GenBank/DDBJ whole genome shotgun (WGS) entry which is preliminary data.</text>
</comment>
<sequence length="125" mass="14026">MAKGGAERQLEGMKRFLQLAEEGANWQLRVAVGWQGTRFQRIGDPDCSILLSRREAIQGDRKFLEQNGEQILAGEEQVIGLPSGLAVDLIPESRSLAQRLFFRESKQESLTGLAPWMFLTPRGQI</sequence>
<dbReference type="Proteomes" id="UP000176902">
    <property type="component" value="Unassembled WGS sequence"/>
</dbReference>
<accession>A0A1F5JT20</accession>